<name>A0A1T4WW06_9FIRM</name>
<evidence type="ECO:0000256" key="6">
    <source>
        <dbReference type="ARBA" id="ARBA00014679"/>
    </source>
</evidence>
<keyword evidence="8 15" id="KW-0489">Methyltransferase</keyword>
<dbReference type="GO" id="GO:0052906">
    <property type="term" value="F:tRNA (guanine(37)-N1)-methyltransferase activity"/>
    <property type="evidence" value="ECO:0007669"/>
    <property type="project" value="UniProtKB-UniRule"/>
</dbReference>
<evidence type="ECO:0000256" key="12">
    <source>
        <dbReference type="ARBA" id="ARBA00029736"/>
    </source>
</evidence>
<dbReference type="STRING" id="745368.SAMN02745178_01057"/>
<dbReference type="GO" id="GO:0002939">
    <property type="term" value="P:tRNA N1-guanine methylation"/>
    <property type="evidence" value="ECO:0007669"/>
    <property type="project" value="TreeGrafter"/>
</dbReference>
<keyword evidence="10 15" id="KW-0949">S-adenosyl-L-methionine</keyword>
<protein>
    <recommendedName>
        <fullName evidence="6 15">tRNA (guanine-N(1)-)-methyltransferase</fullName>
        <ecNumber evidence="5 15">2.1.1.228</ecNumber>
    </recommendedName>
    <alternativeName>
        <fullName evidence="12 15">M1G-methyltransferase</fullName>
    </alternativeName>
    <alternativeName>
        <fullName evidence="13 15">tRNA [GM37] methyltransferase</fullName>
    </alternativeName>
</protein>
<dbReference type="SUPFAM" id="SSF75217">
    <property type="entry name" value="alpha/beta knot"/>
    <property type="match status" value="1"/>
</dbReference>
<dbReference type="OrthoDB" id="9807416at2"/>
<dbReference type="Pfam" id="PF01746">
    <property type="entry name" value="tRNA_m1G_MT"/>
    <property type="match status" value="1"/>
</dbReference>
<evidence type="ECO:0000256" key="8">
    <source>
        <dbReference type="ARBA" id="ARBA00022603"/>
    </source>
</evidence>
<dbReference type="InterPro" id="IPR000182">
    <property type="entry name" value="GNAT_dom"/>
</dbReference>
<evidence type="ECO:0000256" key="15">
    <source>
        <dbReference type="HAMAP-Rule" id="MF_00605"/>
    </source>
</evidence>
<comment type="function">
    <text evidence="1 15">Specifically methylates guanosine-37 in various tRNAs.</text>
</comment>
<dbReference type="GO" id="GO:0005829">
    <property type="term" value="C:cytosol"/>
    <property type="evidence" value="ECO:0007669"/>
    <property type="project" value="TreeGrafter"/>
</dbReference>
<keyword evidence="18" id="KW-1185">Reference proteome</keyword>
<evidence type="ECO:0000256" key="5">
    <source>
        <dbReference type="ARBA" id="ARBA00012807"/>
    </source>
</evidence>
<comment type="similarity">
    <text evidence="3 15">Belongs to the RNA methyltransferase TrmD family.</text>
</comment>
<evidence type="ECO:0000256" key="3">
    <source>
        <dbReference type="ARBA" id="ARBA00007630"/>
    </source>
</evidence>
<comment type="subunit">
    <text evidence="4 15">Homodimer.</text>
</comment>
<evidence type="ECO:0000256" key="10">
    <source>
        <dbReference type="ARBA" id="ARBA00022691"/>
    </source>
</evidence>
<dbReference type="InterPro" id="IPR016181">
    <property type="entry name" value="Acyl_CoA_acyltransferase"/>
</dbReference>
<dbReference type="NCBIfam" id="TIGR00088">
    <property type="entry name" value="trmD"/>
    <property type="match status" value="1"/>
</dbReference>
<dbReference type="NCBIfam" id="NF000648">
    <property type="entry name" value="PRK00026.1"/>
    <property type="match status" value="1"/>
</dbReference>
<proteinExistence type="inferred from homology"/>
<dbReference type="CDD" id="cd18080">
    <property type="entry name" value="TrmD-like"/>
    <property type="match status" value="1"/>
</dbReference>
<evidence type="ECO:0000256" key="2">
    <source>
        <dbReference type="ARBA" id="ARBA00004496"/>
    </source>
</evidence>
<keyword evidence="7 15" id="KW-0963">Cytoplasm</keyword>
<evidence type="ECO:0000256" key="13">
    <source>
        <dbReference type="ARBA" id="ARBA00033392"/>
    </source>
</evidence>
<evidence type="ECO:0000256" key="4">
    <source>
        <dbReference type="ARBA" id="ARBA00011738"/>
    </source>
</evidence>
<dbReference type="InterPro" id="IPR016009">
    <property type="entry name" value="tRNA_MeTrfase_TRMD/TRM10"/>
</dbReference>
<evidence type="ECO:0000256" key="7">
    <source>
        <dbReference type="ARBA" id="ARBA00022490"/>
    </source>
</evidence>
<dbReference type="PROSITE" id="PS51186">
    <property type="entry name" value="GNAT"/>
    <property type="match status" value="1"/>
</dbReference>
<dbReference type="EMBL" id="FUYF01000004">
    <property type="protein sequence ID" value="SKA81055.1"/>
    <property type="molecule type" value="Genomic_DNA"/>
</dbReference>
<feature type="binding site" evidence="15">
    <location>
        <begin position="137"/>
        <end position="142"/>
    </location>
    <ligand>
        <name>S-adenosyl-L-methionine</name>
        <dbReference type="ChEBI" id="CHEBI:59789"/>
    </ligand>
</feature>
<dbReference type="Gene3D" id="1.10.1270.20">
    <property type="entry name" value="tRNA(m1g37)methyltransferase, domain 2"/>
    <property type="match status" value="1"/>
</dbReference>
<evidence type="ECO:0000256" key="9">
    <source>
        <dbReference type="ARBA" id="ARBA00022679"/>
    </source>
</evidence>
<dbReference type="GO" id="GO:0016747">
    <property type="term" value="F:acyltransferase activity, transferring groups other than amino-acyl groups"/>
    <property type="evidence" value="ECO:0007669"/>
    <property type="project" value="InterPro"/>
</dbReference>
<evidence type="ECO:0000256" key="1">
    <source>
        <dbReference type="ARBA" id="ARBA00002634"/>
    </source>
</evidence>
<evidence type="ECO:0000313" key="17">
    <source>
        <dbReference type="EMBL" id="SKA81055.1"/>
    </source>
</evidence>
<reference evidence="17 18" key="1">
    <citation type="submission" date="2017-02" db="EMBL/GenBank/DDBJ databases">
        <authorList>
            <person name="Peterson S.W."/>
        </authorList>
    </citation>
    <scope>NUCLEOTIDE SEQUENCE [LARGE SCALE GENOMIC DNA]</scope>
    <source>
        <strain evidence="17 18">ATCC 27749</strain>
    </source>
</reference>
<dbReference type="Proteomes" id="UP000190286">
    <property type="component" value="Unassembled WGS sequence"/>
</dbReference>
<dbReference type="Gene3D" id="3.40.630.30">
    <property type="match status" value="1"/>
</dbReference>
<dbReference type="FunFam" id="3.40.1280.10:FF:000001">
    <property type="entry name" value="tRNA (guanine-N(1)-)-methyltransferase"/>
    <property type="match status" value="1"/>
</dbReference>
<dbReference type="GeneID" id="93337534"/>
<dbReference type="PANTHER" id="PTHR46417">
    <property type="entry name" value="TRNA (GUANINE-N(1)-)-METHYLTRANSFERASE"/>
    <property type="match status" value="1"/>
</dbReference>
<dbReference type="EC" id="2.1.1.228" evidence="5 15"/>
<dbReference type="InterPro" id="IPR023148">
    <property type="entry name" value="tRNA_m1G_MeTrfase_C_sf"/>
</dbReference>
<dbReference type="HAMAP" id="MF_00605">
    <property type="entry name" value="TrmD"/>
    <property type="match status" value="1"/>
</dbReference>
<dbReference type="Gene3D" id="3.40.1280.10">
    <property type="match status" value="1"/>
</dbReference>
<feature type="domain" description="N-acetyltransferase" evidence="16">
    <location>
        <begin position="247"/>
        <end position="410"/>
    </location>
</feature>
<evidence type="ECO:0000256" key="14">
    <source>
        <dbReference type="ARBA" id="ARBA00047783"/>
    </source>
</evidence>
<dbReference type="AlphaFoldDB" id="A0A1T4WW06"/>
<comment type="subcellular location">
    <subcellularLocation>
        <location evidence="2 15">Cytoplasm</location>
    </subcellularLocation>
</comment>
<comment type="catalytic activity">
    <reaction evidence="14 15">
        <text>guanosine(37) in tRNA + S-adenosyl-L-methionine = N(1)-methylguanosine(37) in tRNA + S-adenosyl-L-homocysteine + H(+)</text>
        <dbReference type="Rhea" id="RHEA:36899"/>
        <dbReference type="Rhea" id="RHEA-COMP:10145"/>
        <dbReference type="Rhea" id="RHEA-COMP:10147"/>
        <dbReference type="ChEBI" id="CHEBI:15378"/>
        <dbReference type="ChEBI" id="CHEBI:57856"/>
        <dbReference type="ChEBI" id="CHEBI:59789"/>
        <dbReference type="ChEBI" id="CHEBI:73542"/>
        <dbReference type="ChEBI" id="CHEBI:74269"/>
        <dbReference type="EC" id="2.1.1.228"/>
    </reaction>
</comment>
<feature type="binding site" evidence="15">
    <location>
        <position position="117"/>
    </location>
    <ligand>
        <name>S-adenosyl-L-methionine</name>
        <dbReference type="ChEBI" id="CHEBI:59789"/>
    </ligand>
</feature>
<dbReference type="PANTHER" id="PTHR46417:SF1">
    <property type="entry name" value="TRNA (GUANINE-N(1)-)-METHYLTRANSFERASE"/>
    <property type="match status" value="1"/>
</dbReference>
<accession>A0A1T4WW06</accession>
<dbReference type="InterPro" id="IPR029028">
    <property type="entry name" value="Alpha/beta_knot_MTases"/>
</dbReference>
<dbReference type="InterPro" id="IPR002649">
    <property type="entry name" value="tRNA_m1G_MeTrfase_TrmD"/>
</dbReference>
<dbReference type="RefSeq" id="WP_078784050.1">
    <property type="nucleotide sequence ID" value="NZ_FUYF01000004.1"/>
</dbReference>
<gene>
    <name evidence="15" type="primary">trmD</name>
    <name evidence="17" type="ORF">SAMN02745178_01057</name>
</gene>
<evidence type="ECO:0000256" key="11">
    <source>
        <dbReference type="ARBA" id="ARBA00022694"/>
    </source>
</evidence>
<dbReference type="InterPro" id="IPR029026">
    <property type="entry name" value="tRNA_m1G_MTases_N"/>
</dbReference>
<dbReference type="SUPFAM" id="SSF55729">
    <property type="entry name" value="Acyl-CoA N-acyltransferases (Nat)"/>
    <property type="match status" value="1"/>
</dbReference>
<keyword evidence="11 15" id="KW-0819">tRNA processing</keyword>
<evidence type="ECO:0000259" key="16">
    <source>
        <dbReference type="PROSITE" id="PS51186"/>
    </source>
</evidence>
<keyword evidence="9 15" id="KW-0808">Transferase</keyword>
<dbReference type="Pfam" id="PF00583">
    <property type="entry name" value="Acetyltransf_1"/>
    <property type="match status" value="1"/>
</dbReference>
<sequence length="410" mass="46354">MRIDIVTLFPELCDSFLSASILGRARAKNLFEAHCHQIRDYTKNKQKQTDDYPYGGGCGMVLYAQPIADCLRAVQAQCAAQGRARPHVVFLTAAGRPYNEEKARELAGYDAVTLVCGHYEGIDQRVIDAFGDEEISIGDYVLTGGELASLVVADSVLRLQPGVLAEEKGYQDESYWDGLLEYPQFTRPEVWEGRAVPPVLLTGDHKKIDEWRGAQSRERTRERRPDLYDAWCESHPLTELPKWKRGENMRLVKNDEQLALCAALMAEGRRTVCAPVCDEEYLEKMTPDFWLPDLTDEKKNGWAFYLHYTKDAADGMVGVCHKTGEIGHLFVTEAARGKGYGAKMLDFARKKLPEHDHPTMGVLNTNTRAIALYKRMGWRLTGTVLHRYDPAEEGTFAAVYCEELEMQYRG</sequence>
<evidence type="ECO:0000313" key="18">
    <source>
        <dbReference type="Proteomes" id="UP000190286"/>
    </source>
</evidence>
<dbReference type="CDD" id="cd04301">
    <property type="entry name" value="NAT_SF"/>
    <property type="match status" value="1"/>
</dbReference>
<organism evidence="17 18">
    <name type="scientific">Gemmiger formicilis</name>
    <dbReference type="NCBI Taxonomy" id="745368"/>
    <lineage>
        <taxon>Bacteria</taxon>
        <taxon>Bacillati</taxon>
        <taxon>Bacillota</taxon>
        <taxon>Clostridia</taxon>
        <taxon>Eubacteriales</taxon>
        <taxon>Gemmiger</taxon>
    </lineage>
</organism>